<protein>
    <recommendedName>
        <fullName evidence="4">Bud22 domain-containing protein</fullName>
    </recommendedName>
</protein>
<evidence type="ECO:0000313" key="2">
    <source>
        <dbReference type="EMBL" id="KAL1521380.1"/>
    </source>
</evidence>
<feature type="compositionally biased region" description="Basic and acidic residues" evidence="1">
    <location>
        <begin position="266"/>
        <end position="276"/>
    </location>
</feature>
<feature type="region of interest" description="Disordered" evidence="1">
    <location>
        <begin position="190"/>
        <end position="227"/>
    </location>
</feature>
<dbReference type="Proteomes" id="UP001515480">
    <property type="component" value="Unassembled WGS sequence"/>
</dbReference>
<dbReference type="EMBL" id="JBGBPQ010000007">
    <property type="protein sequence ID" value="KAL1521380.1"/>
    <property type="molecule type" value="Genomic_DNA"/>
</dbReference>
<dbReference type="InterPro" id="IPR037393">
    <property type="entry name" value="Bud22/SRFB1"/>
</dbReference>
<feature type="compositionally biased region" description="Polar residues" evidence="1">
    <location>
        <begin position="282"/>
        <end position="293"/>
    </location>
</feature>
<evidence type="ECO:0000313" key="3">
    <source>
        <dbReference type="Proteomes" id="UP001515480"/>
    </source>
</evidence>
<keyword evidence="3" id="KW-1185">Reference proteome</keyword>
<evidence type="ECO:0000256" key="1">
    <source>
        <dbReference type="SAM" id="MobiDB-lite"/>
    </source>
</evidence>
<dbReference type="AlphaFoldDB" id="A0AB34JKF5"/>
<feature type="region of interest" description="Disordered" evidence="1">
    <location>
        <begin position="248"/>
        <end position="368"/>
    </location>
</feature>
<gene>
    <name evidence="2" type="ORF">AB1Y20_021046</name>
</gene>
<evidence type="ECO:0008006" key="4">
    <source>
        <dbReference type="Google" id="ProtNLM"/>
    </source>
</evidence>
<proteinExistence type="predicted"/>
<name>A0AB34JKF5_PRYPA</name>
<dbReference type="PANTHER" id="PTHR23325">
    <property type="entry name" value="SERUM RESPONSE FACTOR-BINDING"/>
    <property type="match status" value="1"/>
</dbReference>
<accession>A0AB34JKF5</accession>
<reference evidence="2 3" key="1">
    <citation type="journal article" date="2024" name="Science">
        <title>Giant polyketide synthase enzymes in the biosynthesis of giant marine polyether toxins.</title>
        <authorList>
            <person name="Fallon T.R."/>
            <person name="Shende V.V."/>
            <person name="Wierzbicki I.H."/>
            <person name="Pendleton A.L."/>
            <person name="Watervoot N.F."/>
            <person name="Auber R.P."/>
            <person name="Gonzalez D.J."/>
            <person name="Wisecaver J.H."/>
            <person name="Moore B.S."/>
        </authorList>
    </citation>
    <scope>NUCLEOTIDE SEQUENCE [LARGE SCALE GENOMIC DNA]</scope>
    <source>
        <strain evidence="2 3">12B1</strain>
    </source>
</reference>
<sequence length="392" mass="42779">MAKHNLKWQLNVVRAKAGLPSRMAVPKRIAQKARSKLKRSNDGVLPSLRGAQLEQLLQLERQRVAARTHHQLKELQQVLKKARAFLLRKLIRKAREATGEAPGSAASRAAENRLRVVKAMPVAFLAEAARARAGIETPERDPSRVEPRDGASSDWDKIMMELPEVCSAIERQLLASTAVQQQLDKLRAATDAVRHHEQQTPTAIPVKEPKAPKSATPRRGKIIAPAGRLGAGQSMFVESLADLDKLEEAEAEEEAEPDGLAGLGSAREKYDHEGKPQKKKNLISSSGNRMGQRQRQKLMGLSSGSTSSSSAPAKKGARVGGKALGGKSLASRNLRAKKDHAPKDSSHALGIRADNRRQESSMESLHPSWAAKLRGRETATIKAFEGKRVVFD</sequence>
<dbReference type="PANTHER" id="PTHR23325:SF1">
    <property type="entry name" value="SERUM RESPONSE FACTOR-BINDING PROTEIN 1"/>
    <property type="match status" value="1"/>
</dbReference>
<organism evidence="2 3">
    <name type="scientific">Prymnesium parvum</name>
    <name type="common">Toxic golden alga</name>
    <dbReference type="NCBI Taxonomy" id="97485"/>
    <lineage>
        <taxon>Eukaryota</taxon>
        <taxon>Haptista</taxon>
        <taxon>Haptophyta</taxon>
        <taxon>Prymnesiophyceae</taxon>
        <taxon>Prymnesiales</taxon>
        <taxon>Prymnesiaceae</taxon>
        <taxon>Prymnesium</taxon>
    </lineage>
</organism>
<comment type="caution">
    <text evidence="2">The sequence shown here is derived from an EMBL/GenBank/DDBJ whole genome shotgun (WGS) entry which is preliminary data.</text>
</comment>